<evidence type="ECO:0000259" key="1">
    <source>
        <dbReference type="Pfam" id="PF01656"/>
    </source>
</evidence>
<evidence type="ECO:0000313" key="3">
    <source>
        <dbReference type="Proteomes" id="UP000274139"/>
    </source>
</evidence>
<comment type="caution">
    <text evidence="2">The sequence shown here is derived from an EMBL/GenBank/DDBJ whole genome shotgun (WGS) entry which is preliminary data.</text>
</comment>
<dbReference type="OrthoDB" id="69313at2"/>
<dbReference type="Gene3D" id="3.40.50.300">
    <property type="entry name" value="P-loop containing nucleotide triphosphate hydrolases"/>
    <property type="match status" value="1"/>
</dbReference>
<organism evidence="2 3">
    <name type="scientific">Aquitalea palustris</name>
    <dbReference type="NCBI Taxonomy" id="2480983"/>
    <lineage>
        <taxon>Bacteria</taxon>
        <taxon>Pseudomonadati</taxon>
        <taxon>Pseudomonadota</taxon>
        <taxon>Betaproteobacteria</taxon>
        <taxon>Neisseriales</taxon>
        <taxon>Chromobacteriaceae</taxon>
        <taxon>Aquitalea</taxon>
    </lineage>
</organism>
<proteinExistence type="predicted"/>
<keyword evidence="3" id="KW-1185">Reference proteome</keyword>
<dbReference type="PANTHER" id="PTHR13696">
    <property type="entry name" value="P-LOOP CONTAINING NUCLEOSIDE TRIPHOSPHATE HYDROLASE"/>
    <property type="match status" value="1"/>
</dbReference>
<dbReference type="EMBL" id="RFAR01000089">
    <property type="protein sequence ID" value="RMC92957.1"/>
    <property type="molecule type" value="Genomic_DNA"/>
</dbReference>
<dbReference type="PANTHER" id="PTHR13696:SF96">
    <property type="entry name" value="COBQ_COBB_MIND_PARA NUCLEOTIDE BINDING DOMAIN-CONTAINING PROTEIN"/>
    <property type="match status" value="1"/>
</dbReference>
<name>A0A454JE98_9NEIS</name>
<gene>
    <name evidence="2" type="ORF">EAY64_17655</name>
</gene>
<protein>
    <submittedName>
        <fullName evidence="2">ParA family protein</fullName>
    </submittedName>
</protein>
<dbReference type="InterPro" id="IPR027417">
    <property type="entry name" value="P-loop_NTPase"/>
</dbReference>
<reference evidence="2 3" key="1">
    <citation type="submission" date="2018-10" db="EMBL/GenBank/DDBJ databases">
        <title>Draft genome sequence of Aquitalea MWU14-2217 isolated from a wild cranberry bog in Provincetown, Massachusetts.</title>
        <authorList>
            <person name="Ebadzadsahrai G."/>
            <person name="Soby S."/>
        </authorList>
    </citation>
    <scope>NUCLEOTIDE SEQUENCE [LARGE SCALE GENOMIC DNA]</scope>
    <source>
        <strain evidence="2 3">MWU14-2217</strain>
    </source>
</reference>
<accession>A0A454JE98</accession>
<dbReference type="InterPro" id="IPR050678">
    <property type="entry name" value="DNA_Partitioning_ATPase"/>
</dbReference>
<dbReference type="CDD" id="cd02042">
    <property type="entry name" value="ParAB_family"/>
    <property type="match status" value="1"/>
</dbReference>
<sequence>MVQSVLVANPKGGSGKSTLATNLAGYFACSGRNVMLGDVDRQQSSLRWLQERSPALPAIQGWEVSAGTPAKPPKGTEVIVLDSGAGLHGKKMASLIARVERIIIPIQPSPFDMWASGEFFEQLLAEKAVRKSKVFMAVVGMRVDPRTRSAKELERFLAEHDVPVLSWLRDTQLYVQAAATGMTLFDLPPSRTQKDRDAWKPILQWLGEPQDGCWFDK</sequence>
<dbReference type="InterPro" id="IPR002586">
    <property type="entry name" value="CobQ/CobB/MinD/ParA_Nub-bd_dom"/>
</dbReference>
<dbReference type="SUPFAM" id="SSF52540">
    <property type="entry name" value="P-loop containing nucleoside triphosphate hydrolases"/>
    <property type="match status" value="1"/>
</dbReference>
<dbReference type="PIRSF" id="PIRSF009320">
    <property type="entry name" value="Nuc_binding_HP_1000"/>
    <property type="match status" value="1"/>
</dbReference>
<evidence type="ECO:0000313" key="2">
    <source>
        <dbReference type="EMBL" id="RMC92957.1"/>
    </source>
</evidence>
<dbReference type="Proteomes" id="UP000274139">
    <property type="component" value="Unassembled WGS sequence"/>
</dbReference>
<dbReference type="AlphaFoldDB" id="A0A454JE98"/>
<feature type="domain" description="CobQ/CobB/MinD/ParA nucleotide binding" evidence="1">
    <location>
        <begin position="6"/>
        <end position="183"/>
    </location>
</feature>
<dbReference type="Pfam" id="PF01656">
    <property type="entry name" value="CbiA"/>
    <property type="match status" value="1"/>
</dbReference>